<keyword evidence="4" id="KW-0004">4Fe-4S</keyword>
<organism evidence="13 14">
    <name type="scientific">Amycolatopsis acididurans</name>
    <dbReference type="NCBI Taxonomy" id="2724524"/>
    <lineage>
        <taxon>Bacteria</taxon>
        <taxon>Bacillati</taxon>
        <taxon>Actinomycetota</taxon>
        <taxon>Actinomycetes</taxon>
        <taxon>Pseudonocardiales</taxon>
        <taxon>Pseudonocardiaceae</taxon>
        <taxon>Amycolatopsis</taxon>
    </lineage>
</organism>
<evidence type="ECO:0000313" key="13">
    <source>
        <dbReference type="EMBL" id="NKQ55981.1"/>
    </source>
</evidence>
<proteinExistence type="inferred from homology"/>
<evidence type="ECO:0000256" key="8">
    <source>
        <dbReference type="ARBA" id="ARBA00023004"/>
    </source>
</evidence>
<evidence type="ECO:0000259" key="12">
    <source>
        <dbReference type="Pfam" id="PF10589"/>
    </source>
</evidence>
<dbReference type="Gene3D" id="3.40.50.11540">
    <property type="entry name" value="NADH-ubiquinone oxidoreductase 51kDa subunit"/>
    <property type="match status" value="1"/>
</dbReference>
<dbReference type="Pfam" id="PF10531">
    <property type="entry name" value="SLBB"/>
    <property type="match status" value="1"/>
</dbReference>
<dbReference type="InterPro" id="IPR011538">
    <property type="entry name" value="Nuo51_FMN-bd"/>
</dbReference>
<feature type="domain" description="NADH-ubiquinone oxidoreductase 51kDa subunit FMN-binding" evidence="10">
    <location>
        <begin position="62"/>
        <end position="219"/>
    </location>
</feature>
<comment type="similarity">
    <text evidence="3">Belongs to the complex I 51 kDa subunit family.</text>
</comment>
<keyword evidence="6" id="KW-0288">FMN</keyword>
<evidence type="ECO:0000256" key="4">
    <source>
        <dbReference type="ARBA" id="ARBA00022485"/>
    </source>
</evidence>
<evidence type="ECO:0000256" key="7">
    <source>
        <dbReference type="ARBA" id="ARBA00022723"/>
    </source>
</evidence>
<accession>A0ABX1JC35</accession>
<gene>
    <name evidence="13" type="ORF">HFP15_24180</name>
</gene>
<evidence type="ECO:0000256" key="5">
    <source>
        <dbReference type="ARBA" id="ARBA00022630"/>
    </source>
</evidence>
<reference evidence="13 14" key="1">
    <citation type="submission" date="2020-04" db="EMBL/GenBank/DDBJ databases">
        <title>Novel species.</title>
        <authorList>
            <person name="Teo W.F.A."/>
            <person name="Lipun K."/>
            <person name="Srisuk N."/>
            <person name="Duangmal K."/>
        </authorList>
    </citation>
    <scope>NUCLEOTIDE SEQUENCE [LARGE SCALE GENOMIC DNA]</scope>
    <source>
        <strain evidence="13 14">K13G38</strain>
    </source>
</reference>
<protein>
    <submittedName>
        <fullName evidence="13">Proton-conducting membrane transporter</fullName>
    </submittedName>
</protein>
<name>A0ABX1JC35_9PSEU</name>
<evidence type="ECO:0000256" key="3">
    <source>
        <dbReference type="ARBA" id="ARBA00007523"/>
    </source>
</evidence>
<dbReference type="InterPro" id="IPR050837">
    <property type="entry name" value="ComplexI_51kDa_subunit"/>
</dbReference>
<dbReference type="InterPro" id="IPR019575">
    <property type="entry name" value="Nuop51_4Fe4S-bd"/>
</dbReference>
<dbReference type="SUPFAM" id="SSF142019">
    <property type="entry name" value="Nqo1 FMN-binding domain-like"/>
    <property type="match status" value="1"/>
</dbReference>
<feature type="domain" description="NADH-ubiquinone oxidoreductase 51kDa subunit iron-sulphur binding" evidence="12">
    <location>
        <begin position="331"/>
        <end position="414"/>
    </location>
</feature>
<dbReference type="InterPro" id="IPR037225">
    <property type="entry name" value="Nuo51_FMN-bd_sf"/>
</dbReference>
<keyword evidence="7" id="KW-0479">Metal-binding</keyword>
<dbReference type="Gene3D" id="3.10.20.600">
    <property type="match status" value="1"/>
</dbReference>
<comment type="caution">
    <text evidence="13">The sequence shown here is derived from an EMBL/GenBank/DDBJ whole genome shotgun (WGS) entry which is preliminary data.</text>
</comment>
<dbReference type="Gene3D" id="1.20.1440.230">
    <property type="entry name" value="NADH-ubiquinone oxidoreductase 51kDa subunit, iron-sulphur binding domain"/>
    <property type="match status" value="1"/>
</dbReference>
<feature type="domain" description="Soluble ligand binding" evidence="11">
    <location>
        <begin position="244"/>
        <end position="272"/>
    </location>
</feature>
<comment type="cofactor">
    <cofactor evidence="2">
        <name>[4Fe-4S] cluster</name>
        <dbReference type="ChEBI" id="CHEBI:49883"/>
    </cofactor>
</comment>
<evidence type="ECO:0000256" key="9">
    <source>
        <dbReference type="ARBA" id="ARBA00023014"/>
    </source>
</evidence>
<comment type="cofactor">
    <cofactor evidence="1">
        <name>FMN</name>
        <dbReference type="ChEBI" id="CHEBI:58210"/>
    </cofactor>
</comment>
<evidence type="ECO:0000259" key="10">
    <source>
        <dbReference type="Pfam" id="PF01512"/>
    </source>
</evidence>
<evidence type="ECO:0000313" key="14">
    <source>
        <dbReference type="Proteomes" id="UP000715441"/>
    </source>
</evidence>
<keyword evidence="14" id="KW-1185">Reference proteome</keyword>
<sequence length="441" mass="45643">MSQTSTDTGPPVPPAADPHRLFAGWVRTARAADFAAHQRQYGPLPVAAYPGRSGRARLIEAVEAAGLRGRGGAGFPTGRKLRAVAAAARRGAVVIANGCDGEPAGDKDHALLDVAPHLVVDGAILAAYAVGATEIILCVHRDDDLAGRLARALAQRPGGEPAVRVTPVPARYVSSEASALVNFLETGDGRPTTKPPHVSERGVRGRPTLVDNVETLAHLALIARYGAEWFRGCGTADSPGTALFTVSGAVSRPGVYEAALGTPLAQTLRLAGEPVAPVNAVLVGGYGGSWLPMPAAAELPLDHASLRTAGASLGAGSLWALPSASCGLAETARLLRYLAGESAAQCGPCMFGLPAIAADFAQLALGTRDAPAAVQRVRRRLPVITGRGACGHPDGAVRLAASALETFEPDLRAHLAGRPCRWTRHARLPLPPRQHRSGDWS</sequence>
<evidence type="ECO:0000256" key="6">
    <source>
        <dbReference type="ARBA" id="ARBA00022643"/>
    </source>
</evidence>
<dbReference type="PANTHER" id="PTHR11780:SF10">
    <property type="entry name" value="NADH DEHYDROGENASE [UBIQUINONE] FLAVOPROTEIN 1, MITOCHONDRIAL"/>
    <property type="match status" value="1"/>
</dbReference>
<keyword evidence="9" id="KW-0411">Iron-sulfur</keyword>
<dbReference type="Proteomes" id="UP000715441">
    <property type="component" value="Unassembled WGS sequence"/>
</dbReference>
<evidence type="ECO:0000256" key="2">
    <source>
        <dbReference type="ARBA" id="ARBA00001966"/>
    </source>
</evidence>
<dbReference type="PANTHER" id="PTHR11780">
    <property type="entry name" value="NADH-UBIQUINONE OXIDOREDUCTASE FLAVOPROTEIN 1 NDUFV1"/>
    <property type="match status" value="1"/>
</dbReference>
<dbReference type="InterPro" id="IPR037207">
    <property type="entry name" value="Nuop51_4Fe4S-bd_sf"/>
</dbReference>
<dbReference type="Pfam" id="PF10589">
    <property type="entry name" value="NADH_4Fe-4S"/>
    <property type="match status" value="1"/>
</dbReference>
<dbReference type="SUPFAM" id="SSF142984">
    <property type="entry name" value="Nqo1 middle domain-like"/>
    <property type="match status" value="1"/>
</dbReference>
<evidence type="ECO:0000256" key="1">
    <source>
        <dbReference type="ARBA" id="ARBA00001917"/>
    </source>
</evidence>
<evidence type="ECO:0000259" key="11">
    <source>
        <dbReference type="Pfam" id="PF10531"/>
    </source>
</evidence>
<dbReference type="SUPFAM" id="SSF140490">
    <property type="entry name" value="Nqo1C-terminal domain-like"/>
    <property type="match status" value="1"/>
</dbReference>
<dbReference type="Pfam" id="PF01512">
    <property type="entry name" value="Complex1_51K"/>
    <property type="match status" value="1"/>
</dbReference>
<keyword evidence="8" id="KW-0408">Iron</keyword>
<dbReference type="RefSeq" id="WP_168519028.1">
    <property type="nucleotide sequence ID" value="NZ_JAAXLS010000019.1"/>
</dbReference>
<keyword evidence="5" id="KW-0285">Flavoprotein</keyword>
<dbReference type="InterPro" id="IPR019554">
    <property type="entry name" value="Soluble_ligand-bd"/>
</dbReference>
<dbReference type="EMBL" id="JAAXLS010000019">
    <property type="protein sequence ID" value="NKQ55981.1"/>
    <property type="molecule type" value="Genomic_DNA"/>
</dbReference>